<evidence type="ECO:0000313" key="1">
    <source>
        <dbReference type="EMBL" id="EKO33532.1"/>
    </source>
</evidence>
<gene>
    <name evidence="1" type="ORF">LEP1GSC179_1914</name>
</gene>
<name>A0A0E2BQ56_9LEPT</name>
<comment type="caution">
    <text evidence="1">The sequence shown here is derived from an EMBL/GenBank/DDBJ whole genome shotgun (WGS) entry which is preliminary data.</text>
</comment>
<reference evidence="1" key="1">
    <citation type="submission" date="2012-10" db="EMBL/GenBank/DDBJ databases">
        <authorList>
            <person name="Harkins D.M."/>
            <person name="Durkin A.S."/>
            <person name="Brinkac L.M."/>
            <person name="Haft D.H."/>
            <person name="Selengut J.D."/>
            <person name="Sanka R."/>
            <person name="DePew J."/>
            <person name="Purushe J."/>
            <person name="Matthias M.A."/>
            <person name="Vinetz J.M."/>
            <person name="Sutton G.G."/>
            <person name="Nierman W.C."/>
            <person name="Fouts D.E."/>
        </authorList>
    </citation>
    <scope>NUCLEOTIDE SEQUENCE [LARGE SCALE GENOMIC DNA]</scope>
    <source>
        <strain evidence="1">MOR084</strain>
    </source>
</reference>
<accession>A0A0E2BQ56</accession>
<proteinExistence type="predicted"/>
<protein>
    <submittedName>
        <fullName evidence="1">Uncharacterized protein</fullName>
    </submittedName>
</protein>
<dbReference type="Proteomes" id="UP000006329">
    <property type="component" value="Unassembled WGS sequence"/>
</dbReference>
<evidence type="ECO:0000313" key="2">
    <source>
        <dbReference type="Proteomes" id="UP000006329"/>
    </source>
</evidence>
<dbReference type="EMBL" id="AHON02000050">
    <property type="protein sequence ID" value="EKO33532.1"/>
    <property type="molecule type" value="Genomic_DNA"/>
</dbReference>
<organism evidence="1 2">
    <name type="scientific">Leptospira santarosai str. MOR084</name>
    <dbReference type="NCBI Taxonomy" id="1049984"/>
    <lineage>
        <taxon>Bacteria</taxon>
        <taxon>Pseudomonadati</taxon>
        <taxon>Spirochaetota</taxon>
        <taxon>Spirochaetia</taxon>
        <taxon>Leptospirales</taxon>
        <taxon>Leptospiraceae</taxon>
        <taxon>Leptospira</taxon>
    </lineage>
</organism>
<sequence length="200" mass="22814">MCCIYMRILILFFLTFGILFSQADLGVQEDIDSSYKSHLEEKKKVVIPEVVGLKAEDQKKLFDRSSKTYVEFPIMPGNKPSIVIKTARDKEYKGFWSILACSDLGEKFNLKYAEIKKMKTIVRVIYKNGQSEVLSEDENEYTSEGTDSIPLNANNDSAFNGNPSQGSVFFKHFLIEIYIQDAFRKETGKLCVSEILPFDS</sequence>
<keyword evidence="2" id="KW-1185">Reference proteome</keyword>
<dbReference type="AlphaFoldDB" id="A0A0E2BQ56"/>